<dbReference type="Pfam" id="PF16925">
    <property type="entry name" value="TetR_C_13"/>
    <property type="match status" value="1"/>
</dbReference>
<accession>A0A7S8C788</accession>
<dbReference type="InterPro" id="IPR011075">
    <property type="entry name" value="TetR_C"/>
</dbReference>
<proteinExistence type="predicted"/>
<feature type="domain" description="HTH tetR-type" evidence="5">
    <location>
        <begin position="9"/>
        <end position="69"/>
    </location>
</feature>
<dbReference type="Gene3D" id="1.10.357.10">
    <property type="entry name" value="Tetracycline Repressor, domain 2"/>
    <property type="match status" value="1"/>
</dbReference>
<dbReference type="Pfam" id="PF00440">
    <property type="entry name" value="TetR_N"/>
    <property type="match status" value="1"/>
</dbReference>
<evidence type="ECO:0000313" key="7">
    <source>
        <dbReference type="Proteomes" id="UP000593594"/>
    </source>
</evidence>
<name>A0A7S8C788_9HYPH</name>
<dbReference type="InterPro" id="IPR036271">
    <property type="entry name" value="Tet_transcr_reg_TetR-rel_C_sf"/>
</dbReference>
<dbReference type="PANTHER" id="PTHR47506:SF1">
    <property type="entry name" value="HTH-TYPE TRANSCRIPTIONAL REGULATOR YJDC"/>
    <property type="match status" value="1"/>
</dbReference>
<protein>
    <submittedName>
        <fullName evidence="6">TetR/AcrR family transcriptional regulator</fullName>
    </submittedName>
</protein>
<dbReference type="GO" id="GO:0003677">
    <property type="term" value="F:DNA binding"/>
    <property type="evidence" value="ECO:0007669"/>
    <property type="project" value="UniProtKB-UniRule"/>
</dbReference>
<dbReference type="AlphaFoldDB" id="A0A7S8C788"/>
<dbReference type="KEGG" id="kmn:HW532_19495"/>
<evidence type="ECO:0000313" key="6">
    <source>
        <dbReference type="EMBL" id="QPC44693.1"/>
    </source>
</evidence>
<evidence type="ECO:0000256" key="3">
    <source>
        <dbReference type="ARBA" id="ARBA00023163"/>
    </source>
</evidence>
<keyword evidence="7" id="KW-1185">Reference proteome</keyword>
<gene>
    <name evidence="6" type="ORF">HW532_19495</name>
</gene>
<feature type="DNA-binding region" description="H-T-H motif" evidence="4">
    <location>
        <begin position="32"/>
        <end position="51"/>
    </location>
</feature>
<sequence length="200" mass="21760">MAARGRPRSFDRQDALRRAMDVFWMRGFENASMAELTEAMGLKPPSLYAAFGSKEQLFREAVDYYAQTQGGGIWDKVPTAPTAREAIAGMLRASAEAYTRGPTPRGCMIVLAAPQMEGANPAVCDELKARRMENVAILERRLERAVAEGELPQGTDCHAVAAYFATVQHGMSIEARDGASRKTLLAVVDCAMAAWDSLVS</sequence>
<evidence type="ECO:0000259" key="5">
    <source>
        <dbReference type="PROSITE" id="PS50977"/>
    </source>
</evidence>
<reference evidence="6 7" key="1">
    <citation type="submission" date="2020-06" db="EMBL/GenBank/DDBJ databases">
        <title>Genome sequence of 2 isolates from Red Sea Mangroves.</title>
        <authorList>
            <person name="Sefrji F."/>
            <person name="Michoud G."/>
            <person name="Merlino G."/>
            <person name="Daffonchio D."/>
        </authorList>
    </citation>
    <scope>NUCLEOTIDE SEQUENCE [LARGE SCALE GENOMIC DNA]</scope>
    <source>
        <strain evidence="6 7">R1DC25</strain>
    </source>
</reference>
<evidence type="ECO:0000256" key="4">
    <source>
        <dbReference type="PROSITE-ProRule" id="PRU00335"/>
    </source>
</evidence>
<organism evidence="6 7">
    <name type="scientific">Kaustia mangrovi</name>
    <dbReference type="NCBI Taxonomy" id="2593653"/>
    <lineage>
        <taxon>Bacteria</taxon>
        <taxon>Pseudomonadati</taxon>
        <taxon>Pseudomonadota</taxon>
        <taxon>Alphaproteobacteria</taxon>
        <taxon>Hyphomicrobiales</taxon>
        <taxon>Parvibaculaceae</taxon>
        <taxon>Kaustia</taxon>
    </lineage>
</organism>
<dbReference type="PANTHER" id="PTHR47506">
    <property type="entry name" value="TRANSCRIPTIONAL REGULATORY PROTEIN"/>
    <property type="match status" value="1"/>
</dbReference>
<dbReference type="InterPro" id="IPR009057">
    <property type="entry name" value="Homeodomain-like_sf"/>
</dbReference>
<dbReference type="PROSITE" id="PS50977">
    <property type="entry name" value="HTH_TETR_2"/>
    <property type="match status" value="1"/>
</dbReference>
<dbReference type="Proteomes" id="UP000593594">
    <property type="component" value="Chromosome"/>
</dbReference>
<dbReference type="InterPro" id="IPR001647">
    <property type="entry name" value="HTH_TetR"/>
</dbReference>
<dbReference type="EMBL" id="CP058214">
    <property type="protein sequence ID" value="QPC44693.1"/>
    <property type="molecule type" value="Genomic_DNA"/>
</dbReference>
<keyword evidence="2 4" id="KW-0238">DNA-binding</keyword>
<keyword evidence="3" id="KW-0804">Transcription</keyword>
<evidence type="ECO:0000256" key="1">
    <source>
        <dbReference type="ARBA" id="ARBA00023015"/>
    </source>
</evidence>
<dbReference type="SUPFAM" id="SSF46689">
    <property type="entry name" value="Homeodomain-like"/>
    <property type="match status" value="1"/>
</dbReference>
<keyword evidence="1" id="KW-0805">Transcription regulation</keyword>
<dbReference type="Gene3D" id="1.10.10.60">
    <property type="entry name" value="Homeodomain-like"/>
    <property type="match status" value="1"/>
</dbReference>
<dbReference type="SUPFAM" id="SSF48498">
    <property type="entry name" value="Tetracyclin repressor-like, C-terminal domain"/>
    <property type="match status" value="1"/>
</dbReference>
<evidence type="ECO:0000256" key="2">
    <source>
        <dbReference type="ARBA" id="ARBA00023125"/>
    </source>
</evidence>
<dbReference type="RefSeq" id="WP_213162062.1">
    <property type="nucleotide sequence ID" value="NZ_CP058214.1"/>
</dbReference>